<keyword evidence="2" id="KW-1185">Reference proteome</keyword>
<evidence type="ECO:0000313" key="1">
    <source>
        <dbReference type="EMBL" id="KAJ8616669.1"/>
    </source>
</evidence>
<gene>
    <name evidence="1" type="ORF">MRB53_036041</name>
</gene>
<dbReference type="Proteomes" id="UP001234297">
    <property type="component" value="Chromosome 12"/>
</dbReference>
<organism evidence="1 2">
    <name type="scientific">Persea americana</name>
    <name type="common">Avocado</name>
    <dbReference type="NCBI Taxonomy" id="3435"/>
    <lineage>
        <taxon>Eukaryota</taxon>
        <taxon>Viridiplantae</taxon>
        <taxon>Streptophyta</taxon>
        <taxon>Embryophyta</taxon>
        <taxon>Tracheophyta</taxon>
        <taxon>Spermatophyta</taxon>
        <taxon>Magnoliopsida</taxon>
        <taxon>Magnoliidae</taxon>
        <taxon>Laurales</taxon>
        <taxon>Lauraceae</taxon>
        <taxon>Persea</taxon>
    </lineage>
</organism>
<dbReference type="EMBL" id="CM056820">
    <property type="protein sequence ID" value="KAJ8616669.1"/>
    <property type="molecule type" value="Genomic_DNA"/>
</dbReference>
<name>A0ACC2K6C6_PERAE</name>
<protein>
    <submittedName>
        <fullName evidence="1">Uncharacterized protein</fullName>
    </submittedName>
</protein>
<reference evidence="1 2" key="1">
    <citation type="journal article" date="2022" name="Hortic Res">
        <title>A haplotype resolved chromosomal level avocado genome allows analysis of novel avocado genes.</title>
        <authorList>
            <person name="Nath O."/>
            <person name="Fletcher S.J."/>
            <person name="Hayward A."/>
            <person name="Shaw L.M."/>
            <person name="Masouleh A.K."/>
            <person name="Furtado A."/>
            <person name="Henry R.J."/>
            <person name="Mitter N."/>
        </authorList>
    </citation>
    <scope>NUCLEOTIDE SEQUENCE [LARGE SCALE GENOMIC DNA]</scope>
    <source>
        <strain evidence="2">cv. Hass</strain>
    </source>
</reference>
<evidence type="ECO:0000313" key="2">
    <source>
        <dbReference type="Proteomes" id="UP001234297"/>
    </source>
</evidence>
<proteinExistence type="predicted"/>
<accession>A0ACC2K6C6</accession>
<comment type="caution">
    <text evidence="1">The sequence shown here is derived from an EMBL/GenBank/DDBJ whole genome shotgun (WGS) entry which is preliminary data.</text>
</comment>
<sequence length="445" mass="50739">MAETSTYHTSQLEELFELFSLTTLLKHSLEEPLYLISHNNDAVSNTKLVLFPACTKHSEAYPFSSIFLFISPIRFPFENKTFGSSYRFQVMVALLGIRRNRKISLEVLNLAMVDQRIMKSSRCISSSSSPSTPKFSYVLENANKLLKKLDHRDWLAPNEVLKIFKSLRDPESVITVFEKLSNRKDYKPNEPLYSVMIQKLAHARKFDAIEGLFARIKTENCRLSDEFFYRIIKIYGNVVNNPEQAIKILFRMPDFRCWPSVKTFNFVLNMLVCAKQFDVIHEVYLGAPRLGVTIDACCFNILIKALCQLDKLDAAFALLHEFPKQNCRPNTKTYSTLMHGLCLCKQGRVDEAMDLLHQMKLKGCSPNSGSYQAVLYGLLGCEKFVEAKDFIDRMHSEDLALKQMVHQGFVPRMGTWKKILGSSLDSSEAAAHASLDGSSDFMQSP</sequence>